<keyword evidence="2" id="KW-1185">Reference proteome</keyword>
<dbReference type="AlphaFoldDB" id="A0A0A6P0Y5"/>
<evidence type="ECO:0000313" key="2">
    <source>
        <dbReference type="Proteomes" id="UP000076962"/>
    </source>
</evidence>
<dbReference type="Proteomes" id="UP000076962">
    <property type="component" value="Unassembled WGS sequence"/>
</dbReference>
<proteinExistence type="predicted"/>
<reference evidence="1 2" key="1">
    <citation type="submission" date="2016-05" db="EMBL/GenBank/DDBJ databases">
        <title>Single-cell genome of chain-forming Candidatus Thiomargarita nelsonii and comparison to other large sulfur-oxidizing bacteria.</title>
        <authorList>
            <person name="Winkel M."/>
            <person name="Salman V."/>
            <person name="Woyke T."/>
            <person name="Schulz-Vogt H."/>
            <person name="Richter M."/>
            <person name="Flood B."/>
            <person name="Bailey J."/>
            <person name="Amann R."/>
            <person name="Mussmann M."/>
        </authorList>
    </citation>
    <scope>NUCLEOTIDE SEQUENCE [LARGE SCALE GENOMIC DNA]</scope>
    <source>
        <strain evidence="1 2">THI036</strain>
    </source>
</reference>
<sequence length="132" mass="15061">MDHEILVKEFRQMAKILKQEKGPISLLMLKAFDAQMNDWNLIVSAPAYDNLMLKAALTDLVTIFNKQLSQTISEQIIRSTILKTTAPFVKEINQAFKVTNAVKYIYSSVISGIYLEKAIIFESHITQGFLMF</sequence>
<name>A0A0A6P0Y5_9GAMM</name>
<protein>
    <submittedName>
        <fullName evidence="1">Uncharacterized protein</fullName>
    </submittedName>
</protein>
<evidence type="ECO:0000313" key="1">
    <source>
        <dbReference type="EMBL" id="OAD21903.1"/>
    </source>
</evidence>
<organism evidence="1 2">
    <name type="scientific">Candidatus Thiomargarita nelsonii</name>
    <dbReference type="NCBI Taxonomy" id="1003181"/>
    <lineage>
        <taxon>Bacteria</taxon>
        <taxon>Pseudomonadati</taxon>
        <taxon>Pseudomonadota</taxon>
        <taxon>Gammaproteobacteria</taxon>
        <taxon>Thiotrichales</taxon>
        <taxon>Thiotrichaceae</taxon>
        <taxon>Thiomargarita</taxon>
    </lineage>
</organism>
<gene>
    <name evidence="1" type="ORF">THIOM_002311</name>
</gene>
<accession>A0A0A6P0Y5</accession>
<comment type="caution">
    <text evidence="1">The sequence shown here is derived from an EMBL/GenBank/DDBJ whole genome shotgun (WGS) entry which is preliminary data.</text>
</comment>
<dbReference type="EMBL" id="LUTY01001305">
    <property type="protein sequence ID" value="OAD21903.1"/>
    <property type="molecule type" value="Genomic_DNA"/>
</dbReference>